<proteinExistence type="predicted"/>
<protein>
    <submittedName>
        <fullName evidence="1">(salmon louse) hypothetical protein</fullName>
    </submittedName>
</protein>
<accession>A0A7R8CMT7</accession>
<sequence>MTLQYVPKVRDAKFLATVRISYIYNIFEGTVLEYNGDLSPLSVKEIADNQRPVTWVPCQDNVVLESQPFLASTMGPLSTPDCKPLDSGIRASVEQKTYATPHSSVEHFKAPGLRPCNCIHR</sequence>
<dbReference type="AlphaFoldDB" id="A0A7R8CMT7"/>
<dbReference type="EMBL" id="HG994581">
    <property type="protein sequence ID" value="CAF2867089.1"/>
    <property type="molecule type" value="Genomic_DNA"/>
</dbReference>
<dbReference type="Proteomes" id="UP000675881">
    <property type="component" value="Chromosome 2"/>
</dbReference>
<evidence type="ECO:0000313" key="2">
    <source>
        <dbReference type="Proteomes" id="UP000675881"/>
    </source>
</evidence>
<name>A0A7R8CMT7_LEPSM</name>
<keyword evidence="2" id="KW-1185">Reference proteome</keyword>
<reference evidence="1" key="1">
    <citation type="submission" date="2021-02" db="EMBL/GenBank/DDBJ databases">
        <authorList>
            <person name="Bekaert M."/>
        </authorList>
    </citation>
    <scope>NUCLEOTIDE SEQUENCE</scope>
    <source>
        <strain evidence="1">IoA-00</strain>
    </source>
</reference>
<evidence type="ECO:0000313" key="1">
    <source>
        <dbReference type="EMBL" id="CAF2867089.1"/>
    </source>
</evidence>
<gene>
    <name evidence="1" type="ORF">LSAA_6789</name>
</gene>
<organism evidence="1 2">
    <name type="scientific">Lepeophtheirus salmonis</name>
    <name type="common">Salmon louse</name>
    <name type="synonym">Caligus salmonis</name>
    <dbReference type="NCBI Taxonomy" id="72036"/>
    <lineage>
        <taxon>Eukaryota</taxon>
        <taxon>Metazoa</taxon>
        <taxon>Ecdysozoa</taxon>
        <taxon>Arthropoda</taxon>
        <taxon>Crustacea</taxon>
        <taxon>Multicrustacea</taxon>
        <taxon>Hexanauplia</taxon>
        <taxon>Copepoda</taxon>
        <taxon>Siphonostomatoida</taxon>
        <taxon>Caligidae</taxon>
        <taxon>Lepeophtheirus</taxon>
    </lineage>
</organism>